<dbReference type="PANTHER" id="PTHR23501:SF200">
    <property type="entry name" value="TRANSPORTER, PUTATIVE (AFU_ORTHOLOGUE AFUA_3G01360)-RELATED"/>
    <property type="match status" value="1"/>
</dbReference>
<proteinExistence type="predicted"/>
<keyword evidence="3 6" id="KW-0812">Transmembrane</keyword>
<dbReference type="InterPro" id="IPR010573">
    <property type="entry name" value="MFS_Str1/Tri12-like"/>
</dbReference>
<reference evidence="8" key="1">
    <citation type="journal article" date="2015" name="Genome Announc.">
        <title>Draft genome sequence of Talaromyces cellulolyticus strain Y-94, a source of lignocellulosic biomass-degrading enzymes.</title>
        <authorList>
            <person name="Fujii T."/>
            <person name="Koike H."/>
            <person name="Sawayama S."/>
            <person name="Yano S."/>
            <person name="Inoue H."/>
        </authorList>
    </citation>
    <scope>NUCLEOTIDE SEQUENCE [LARGE SCALE GENOMIC DNA]</scope>
    <source>
        <strain evidence="8">Y-94</strain>
    </source>
</reference>
<evidence type="ECO:0000256" key="5">
    <source>
        <dbReference type="ARBA" id="ARBA00023136"/>
    </source>
</evidence>
<organism evidence="7 8">
    <name type="scientific">Talaromyces pinophilus</name>
    <name type="common">Penicillium pinophilum</name>
    <dbReference type="NCBI Taxonomy" id="128442"/>
    <lineage>
        <taxon>Eukaryota</taxon>
        <taxon>Fungi</taxon>
        <taxon>Dikarya</taxon>
        <taxon>Ascomycota</taxon>
        <taxon>Pezizomycotina</taxon>
        <taxon>Eurotiomycetes</taxon>
        <taxon>Eurotiomycetidae</taxon>
        <taxon>Eurotiales</taxon>
        <taxon>Trichocomaceae</taxon>
        <taxon>Talaromyces</taxon>
        <taxon>Talaromyces sect. Talaromyces</taxon>
    </lineage>
</organism>
<gene>
    <name evidence="7" type="ORF">TCE0_060r19074</name>
</gene>
<keyword evidence="4 6" id="KW-1133">Transmembrane helix</keyword>
<dbReference type="AlphaFoldDB" id="A0A6V8HR70"/>
<sequence>MASVKPIFATLADTCGRIETYNITILFYIIGYCLCAAAQSFGVYVTGYFFYIIGQSGTNLLNNIIASDFSSVKWRAFAIQSVYSPVIFMPFVSGFILDNVVGGIGWRWGIGMFAIIMPLGVSLLIFMAFYLQYRTQKPEFFPWKISSTYGFYKNVDIVGIILISGGTALLLCPISWVGVFQDRWNVPWVYVLVGVGALMLGAAYVYEKQFTSRPFIPVNYFTDRTILLTCLLILLDRIAFWVTHVYMYVWLVVTHNFSAQNALYVTYINTSFQYLAGLATGWAIRQRCRYKWGSVTGSVIRCIGYGLMLRLRGSNVGMTELLLVQIVQGLGTGMMESSNLVAAQVFIPRAALAKVTSLWYLCGYVGSSIGSCIAGGIYVGQLKERLKYHLGSNANEVQVDLYYDAVLAALPPWGTDERIGVNDAVSSHPHLQIMLS</sequence>
<dbReference type="PANTHER" id="PTHR23501">
    <property type="entry name" value="MAJOR FACILITATOR SUPERFAMILY"/>
    <property type="match status" value="1"/>
</dbReference>
<evidence type="ECO:0000256" key="3">
    <source>
        <dbReference type="ARBA" id="ARBA00022692"/>
    </source>
</evidence>
<accession>A0A6V8HR70</accession>
<feature type="transmembrane region" description="Helical" evidence="6">
    <location>
        <begin position="226"/>
        <end position="250"/>
    </location>
</feature>
<dbReference type="EMBL" id="DF933856">
    <property type="protein sequence ID" value="GAM43892.1"/>
    <property type="molecule type" value="Genomic_DNA"/>
</dbReference>
<comment type="subcellular location">
    <subcellularLocation>
        <location evidence="1">Membrane</location>
        <topology evidence="1">Multi-pass membrane protein</topology>
    </subcellularLocation>
</comment>
<dbReference type="Pfam" id="PF06609">
    <property type="entry name" value="TRI12"/>
    <property type="match status" value="1"/>
</dbReference>
<evidence type="ECO:0000256" key="4">
    <source>
        <dbReference type="ARBA" id="ARBA00022989"/>
    </source>
</evidence>
<feature type="transmembrane region" description="Helical" evidence="6">
    <location>
        <begin position="358"/>
        <end position="379"/>
    </location>
</feature>
<feature type="transmembrane region" description="Helical" evidence="6">
    <location>
        <begin position="188"/>
        <end position="206"/>
    </location>
</feature>
<feature type="transmembrane region" description="Helical" evidence="6">
    <location>
        <begin position="262"/>
        <end position="283"/>
    </location>
</feature>
<comment type="caution">
    <text evidence="7">The sequence shown here is derived from an EMBL/GenBank/DDBJ whole genome shotgun (WGS) entry which is preliminary data.</text>
</comment>
<dbReference type="GO" id="GO:0005886">
    <property type="term" value="C:plasma membrane"/>
    <property type="evidence" value="ECO:0007669"/>
    <property type="project" value="TreeGrafter"/>
</dbReference>
<dbReference type="SUPFAM" id="SSF103473">
    <property type="entry name" value="MFS general substrate transporter"/>
    <property type="match status" value="1"/>
</dbReference>
<evidence type="ECO:0000256" key="2">
    <source>
        <dbReference type="ARBA" id="ARBA00022448"/>
    </source>
</evidence>
<dbReference type="Proteomes" id="UP000053095">
    <property type="component" value="Unassembled WGS sequence"/>
</dbReference>
<feature type="transmembrane region" description="Helical" evidence="6">
    <location>
        <begin position="25"/>
        <end position="53"/>
    </location>
</feature>
<keyword evidence="5 6" id="KW-0472">Membrane</keyword>
<feature type="transmembrane region" description="Helical" evidence="6">
    <location>
        <begin position="154"/>
        <end position="176"/>
    </location>
</feature>
<protein>
    <submittedName>
        <fullName evidence="7">Uncharacterized protein</fullName>
    </submittedName>
</protein>
<evidence type="ECO:0000256" key="1">
    <source>
        <dbReference type="ARBA" id="ARBA00004141"/>
    </source>
</evidence>
<keyword evidence="2" id="KW-0813">Transport</keyword>
<dbReference type="InterPro" id="IPR036259">
    <property type="entry name" value="MFS_trans_sf"/>
</dbReference>
<feature type="transmembrane region" description="Helical" evidence="6">
    <location>
        <begin position="74"/>
        <end position="96"/>
    </location>
</feature>
<evidence type="ECO:0000313" key="7">
    <source>
        <dbReference type="EMBL" id="GAM43892.1"/>
    </source>
</evidence>
<name>A0A6V8HR70_TALPI</name>
<dbReference type="GO" id="GO:0015343">
    <property type="term" value="F:siderophore-iron transmembrane transporter activity"/>
    <property type="evidence" value="ECO:0007669"/>
    <property type="project" value="TreeGrafter"/>
</dbReference>
<feature type="transmembrane region" description="Helical" evidence="6">
    <location>
        <begin position="108"/>
        <end position="133"/>
    </location>
</feature>
<evidence type="ECO:0000313" key="8">
    <source>
        <dbReference type="Proteomes" id="UP000053095"/>
    </source>
</evidence>
<evidence type="ECO:0000256" key="6">
    <source>
        <dbReference type="SAM" id="Phobius"/>
    </source>
</evidence>
<dbReference type="Gene3D" id="1.20.1250.20">
    <property type="entry name" value="MFS general substrate transporter like domains"/>
    <property type="match status" value="2"/>
</dbReference>
<keyword evidence="8" id="KW-1185">Reference proteome</keyword>